<name>A0A5D3FY66_9ACTN</name>
<sequence>MIGSSYSRAHEGRTETAILGFLGNRGEMMSASSFAARRIATSAALVGAVAAIGLGMASTADAAAPAKVTVKVTQKGNYTAAICVGDILEARCTDNVRKGQTETFTVAPAKGTAVSVSVIVKGGGSADKSVVSDKTKLKFETSGSKAKPVVKQV</sequence>
<evidence type="ECO:0000313" key="2">
    <source>
        <dbReference type="Proteomes" id="UP000323505"/>
    </source>
</evidence>
<proteinExistence type="predicted"/>
<evidence type="ECO:0000313" key="1">
    <source>
        <dbReference type="EMBL" id="TYK53113.1"/>
    </source>
</evidence>
<accession>A0A5D3FY66</accession>
<gene>
    <name evidence="1" type="ORF">FXF68_05130</name>
</gene>
<dbReference type="EMBL" id="VSRQ01000001">
    <property type="protein sequence ID" value="TYK53113.1"/>
    <property type="molecule type" value="Genomic_DNA"/>
</dbReference>
<comment type="caution">
    <text evidence="1">The sequence shown here is derived from an EMBL/GenBank/DDBJ whole genome shotgun (WGS) entry which is preliminary data.</text>
</comment>
<keyword evidence="2" id="KW-1185">Reference proteome</keyword>
<dbReference type="AlphaFoldDB" id="A0A5D3FY66"/>
<organism evidence="1 2">
    <name type="scientific">Actinomadura decatromicini</name>
    <dbReference type="NCBI Taxonomy" id="2604572"/>
    <lineage>
        <taxon>Bacteria</taxon>
        <taxon>Bacillati</taxon>
        <taxon>Actinomycetota</taxon>
        <taxon>Actinomycetes</taxon>
        <taxon>Streptosporangiales</taxon>
        <taxon>Thermomonosporaceae</taxon>
        <taxon>Actinomadura</taxon>
    </lineage>
</organism>
<protein>
    <submittedName>
        <fullName evidence="1">Uncharacterized protein</fullName>
    </submittedName>
</protein>
<dbReference type="Proteomes" id="UP000323505">
    <property type="component" value="Unassembled WGS sequence"/>
</dbReference>
<reference evidence="1 2" key="1">
    <citation type="submission" date="2019-08" db="EMBL/GenBank/DDBJ databases">
        <title>Actinomadura sp. nov. CYP1-5 isolated from mountain soil.</title>
        <authorList>
            <person name="Songsumanus A."/>
            <person name="Kuncharoen N."/>
            <person name="Kudo T."/>
            <person name="Yuki M."/>
            <person name="Igarashi Y."/>
            <person name="Tanasupawat S."/>
        </authorList>
    </citation>
    <scope>NUCLEOTIDE SEQUENCE [LARGE SCALE GENOMIC DNA]</scope>
    <source>
        <strain evidence="1 2">CYP1-5</strain>
    </source>
</reference>